<name>A0ABM1QWJ0_CAMSA</name>
<gene>
    <name evidence="4" type="primary">LOC104743951</name>
</gene>
<protein>
    <submittedName>
        <fullName evidence="4">Disease resistance protein RPS4-like</fullName>
    </submittedName>
</protein>
<dbReference type="GeneID" id="104743951"/>
<sequence>MHALVEKMGRQIVRQGSKKKPHKQLILWDPREISKVLGHNLGTNQIHCLALHMCEMRRNLAISCINFLPLYNLKYLKFYKHLDDTDSKLQFVTEDNILPPDLELRLLHWDAYPLITLPFDLHLECLVELKFRYSNLESLWEGTPELGNLRRLDVTGSKNLKYFPDISMAKKLEDVSMNDCARLEQFPSQISVILFALRSSGTTFRCHSFSDFPLLTVLNLINLNLENIPSSLGKMHALEKLNFSGNDFKSLPRTMKQLQKLKYLDLHNCCKLEALPPLTQVETLILSNCINLQSLLELPNLLEDHGIHHLLELELDNCKNVQSLSHQLSHFTNLEKLDLSKHDFETMPASIKELSSLRTISLNSCRKLKSLEELPLSLKCLYAHGCYSLEGVTLSYGHYLEDFDLDHCFHLKLDILLITWSPTKSRSKKVPGCCFPESGMPNLCT</sequence>
<evidence type="ECO:0000256" key="1">
    <source>
        <dbReference type="ARBA" id="ARBA00022614"/>
    </source>
</evidence>
<reference evidence="3" key="1">
    <citation type="journal article" date="2014" name="Nat. Commun.">
        <title>The emerging biofuel crop Camelina sativa retains a highly undifferentiated hexaploid genome structure.</title>
        <authorList>
            <person name="Kagale S."/>
            <person name="Koh C."/>
            <person name="Nixon J."/>
            <person name="Bollina V."/>
            <person name="Clarke W.E."/>
            <person name="Tuteja R."/>
            <person name="Spillane C."/>
            <person name="Robinson S.J."/>
            <person name="Links M.G."/>
            <person name="Clarke C."/>
            <person name="Higgins E.E."/>
            <person name="Huebert T."/>
            <person name="Sharpe A.G."/>
            <person name="Parkin I.A."/>
        </authorList>
    </citation>
    <scope>NUCLEOTIDE SEQUENCE [LARGE SCALE GENOMIC DNA]</scope>
    <source>
        <strain evidence="3">cv. DH55</strain>
    </source>
</reference>
<accession>A0ABM1QWJ0</accession>
<evidence type="ECO:0000256" key="2">
    <source>
        <dbReference type="ARBA" id="ARBA00022737"/>
    </source>
</evidence>
<dbReference type="InterPro" id="IPR044974">
    <property type="entry name" value="Disease_R_plants"/>
</dbReference>
<dbReference type="RefSeq" id="XP_019091128.1">
    <property type="nucleotide sequence ID" value="XM_019235583.1"/>
</dbReference>
<organism evidence="3 4">
    <name type="scientific">Camelina sativa</name>
    <name type="common">False flax</name>
    <name type="synonym">Myagrum sativum</name>
    <dbReference type="NCBI Taxonomy" id="90675"/>
    <lineage>
        <taxon>Eukaryota</taxon>
        <taxon>Viridiplantae</taxon>
        <taxon>Streptophyta</taxon>
        <taxon>Embryophyta</taxon>
        <taxon>Tracheophyta</taxon>
        <taxon>Spermatophyta</taxon>
        <taxon>Magnoliopsida</taxon>
        <taxon>eudicotyledons</taxon>
        <taxon>Gunneridae</taxon>
        <taxon>Pentapetalae</taxon>
        <taxon>rosids</taxon>
        <taxon>malvids</taxon>
        <taxon>Brassicales</taxon>
        <taxon>Brassicaceae</taxon>
        <taxon>Camelineae</taxon>
        <taxon>Camelina</taxon>
    </lineage>
</organism>
<dbReference type="InterPro" id="IPR011713">
    <property type="entry name" value="Leu-rich_rpt_3"/>
</dbReference>
<proteinExistence type="predicted"/>
<evidence type="ECO:0000313" key="4">
    <source>
        <dbReference type="RefSeq" id="XP_019091128.1"/>
    </source>
</evidence>
<evidence type="ECO:0000313" key="3">
    <source>
        <dbReference type="Proteomes" id="UP000694864"/>
    </source>
</evidence>
<dbReference type="InterPro" id="IPR032675">
    <property type="entry name" value="LRR_dom_sf"/>
</dbReference>
<dbReference type="Proteomes" id="UP000694864">
    <property type="component" value="Chromosome 14"/>
</dbReference>
<dbReference type="SUPFAM" id="SSF52058">
    <property type="entry name" value="L domain-like"/>
    <property type="match status" value="1"/>
</dbReference>
<keyword evidence="2" id="KW-0677">Repeat</keyword>
<keyword evidence="3" id="KW-1185">Reference proteome</keyword>
<dbReference type="PANTHER" id="PTHR11017">
    <property type="entry name" value="LEUCINE-RICH REPEAT-CONTAINING PROTEIN"/>
    <property type="match status" value="1"/>
</dbReference>
<keyword evidence="1" id="KW-0433">Leucine-rich repeat</keyword>
<dbReference type="PANTHER" id="PTHR11017:SF511">
    <property type="entry name" value="ADP-RIBOSYL CYCLASE_CYCLIC ADP-RIBOSE HYDROLASE"/>
    <property type="match status" value="1"/>
</dbReference>
<dbReference type="Pfam" id="PF07725">
    <property type="entry name" value="LRR_3"/>
    <property type="match status" value="1"/>
</dbReference>
<reference evidence="4" key="2">
    <citation type="submission" date="2025-08" db="UniProtKB">
        <authorList>
            <consortium name="RefSeq"/>
        </authorList>
    </citation>
    <scope>IDENTIFICATION</scope>
    <source>
        <tissue evidence="4">Leaf</tissue>
    </source>
</reference>
<dbReference type="Gene3D" id="3.80.10.10">
    <property type="entry name" value="Ribonuclease Inhibitor"/>
    <property type="match status" value="2"/>
</dbReference>